<evidence type="ECO:0000256" key="1">
    <source>
        <dbReference type="ARBA" id="ARBA00023002"/>
    </source>
</evidence>
<dbReference type="Gene3D" id="1.10.540.10">
    <property type="entry name" value="Acyl-CoA dehydrogenase/oxidase, N-terminal domain"/>
    <property type="match status" value="1"/>
</dbReference>
<dbReference type="InterPro" id="IPR046373">
    <property type="entry name" value="Acyl-CoA_Oxase/DH_mid-dom_sf"/>
</dbReference>
<feature type="domain" description="Acyl-CoA dehydrogenase C-terminal" evidence="2">
    <location>
        <begin position="228"/>
        <end position="342"/>
    </location>
</feature>
<dbReference type="Gene3D" id="1.20.140.10">
    <property type="entry name" value="Butyryl-CoA Dehydrogenase, subunit A, domain 3"/>
    <property type="match status" value="1"/>
</dbReference>
<dbReference type="SUPFAM" id="SSF47203">
    <property type="entry name" value="Acyl-CoA dehydrogenase C-terminal domain-like"/>
    <property type="match status" value="1"/>
</dbReference>
<name>A0A7L5E7K3_9SPHI</name>
<evidence type="ECO:0000259" key="2">
    <source>
        <dbReference type="Pfam" id="PF08028"/>
    </source>
</evidence>
<dbReference type="Proteomes" id="UP000503278">
    <property type="component" value="Chromosome"/>
</dbReference>
<dbReference type="InterPro" id="IPR037069">
    <property type="entry name" value="AcylCoA_DH/ox_N_sf"/>
</dbReference>
<dbReference type="InterPro" id="IPR009100">
    <property type="entry name" value="AcylCoA_DH/oxidase_NM_dom_sf"/>
</dbReference>
<dbReference type="InterPro" id="IPR050741">
    <property type="entry name" value="Acyl-CoA_dehydrogenase"/>
</dbReference>
<protein>
    <submittedName>
        <fullName evidence="3">Acyl-CoA dehydrogenase</fullName>
    </submittedName>
</protein>
<dbReference type="InterPro" id="IPR036250">
    <property type="entry name" value="AcylCo_DH-like_C"/>
</dbReference>
<organism evidence="3 4">
    <name type="scientific">Mucilaginibacter robiniae</name>
    <dbReference type="NCBI Taxonomy" id="2728022"/>
    <lineage>
        <taxon>Bacteria</taxon>
        <taxon>Pseudomonadati</taxon>
        <taxon>Bacteroidota</taxon>
        <taxon>Sphingobacteriia</taxon>
        <taxon>Sphingobacteriales</taxon>
        <taxon>Sphingobacteriaceae</taxon>
        <taxon>Mucilaginibacter</taxon>
    </lineage>
</organism>
<dbReference type="SUPFAM" id="SSF56645">
    <property type="entry name" value="Acyl-CoA dehydrogenase NM domain-like"/>
    <property type="match status" value="1"/>
</dbReference>
<reference evidence="3 4" key="1">
    <citation type="submission" date="2020-04" db="EMBL/GenBank/DDBJ databases">
        <title>Genome sequencing of novel species.</title>
        <authorList>
            <person name="Heo J."/>
            <person name="Kim S.-J."/>
            <person name="Kim J.-S."/>
            <person name="Hong S.-B."/>
            <person name="Kwon S.-W."/>
        </authorList>
    </citation>
    <scope>NUCLEOTIDE SEQUENCE [LARGE SCALE GENOMIC DNA]</scope>
    <source>
        <strain evidence="3 4">F39-2</strain>
    </source>
</reference>
<evidence type="ECO:0000313" key="4">
    <source>
        <dbReference type="Proteomes" id="UP000503278"/>
    </source>
</evidence>
<dbReference type="GO" id="GO:0033539">
    <property type="term" value="P:fatty acid beta-oxidation using acyl-CoA dehydrogenase"/>
    <property type="evidence" value="ECO:0007669"/>
    <property type="project" value="TreeGrafter"/>
</dbReference>
<dbReference type="GO" id="GO:0005737">
    <property type="term" value="C:cytoplasm"/>
    <property type="evidence" value="ECO:0007669"/>
    <property type="project" value="TreeGrafter"/>
</dbReference>
<evidence type="ECO:0000313" key="3">
    <source>
        <dbReference type="EMBL" id="QJD98289.1"/>
    </source>
</evidence>
<keyword evidence="4" id="KW-1185">Reference proteome</keyword>
<dbReference type="AlphaFoldDB" id="A0A7L5E7K3"/>
<dbReference type="KEGG" id="mrob:HH214_03835"/>
<dbReference type="PANTHER" id="PTHR48083">
    <property type="entry name" value="MEDIUM-CHAIN SPECIFIC ACYL-COA DEHYDROGENASE, MITOCHONDRIAL-RELATED"/>
    <property type="match status" value="1"/>
</dbReference>
<sequence>MNLNLLNTIYQNIVSHAPLIDQDGCFPEQEFTWLADASLLQITLPGQLLDFTRGNTPTLLQLLKNVGRASLPVGRIYEGHINALYLIHLYATSEQQKRWYTDVSQHHQLFGVWNTQAQDGIRIHDLGSGRYRLEGCKTFCSGGSHVTRPLITGELVSPDKKGWQMCIIPTEKVKIIVEDRSFWKPLGMKASASFKMDFTGIEISEEDLLGPPNAYYQQPYFSGGAIRFAAVQLGGAEAVMEEMHHFITMMNRTQDPFQQARMAEITYLTESGNLWINQAGAKTDEWLQSDDRTDQILAYANMTRTMIEEICLRTLQLAERSVGSRGLMRPDRLERVHRDLTTYLRQPAPDATLTAIGAYVFNQPATHDIWN</sequence>
<dbReference type="GO" id="GO:0003995">
    <property type="term" value="F:acyl-CoA dehydrogenase activity"/>
    <property type="evidence" value="ECO:0007669"/>
    <property type="project" value="TreeGrafter"/>
</dbReference>
<dbReference type="Gene3D" id="2.40.110.10">
    <property type="entry name" value="Butyryl-CoA Dehydrogenase, subunit A, domain 2"/>
    <property type="match status" value="1"/>
</dbReference>
<proteinExistence type="predicted"/>
<dbReference type="GO" id="GO:0050660">
    <property type="term" value="F:flavin adenine dinucleotide binding"/>
    <property type="evidence" value="ECO:0007669"/>
    <property type="project" value="InterPro"/>
</dbReference>
<accession>A0A7L5E7K3</accession>
<dbReference type="EMBL" id="CP051682">
    <property type="protein sequence ID" value="QJD98289.1"/>
    <property type="molecule type" value="Genomic_DNA"/>
</dbReference>
<gene>
    <name evidence="3" type="ORF">HH214_03835</name>
</gene>
<dbReference type="PANTHER" id="PTHR48083:SF37">
    <property type="entry name" value="DEHYDROGENASE, PUTATIVE-RELATED"/>
    <property type="match status" value="1"/>
</dbReference>
<dbReference type="InterPro" id="IPR013107">
    <property type="entry name" value="Acyl-CoA_DH_C"/>
</dbReference>
<dbReference type="Pfam" id="PF08028">
    <property type="entry name" value="Acyl-CoA_dh_2"/>
    <property type="match status" value="1"/>
</dbReference>
<keyword evidence="1" id="KW-0560">Oxidoreductase</keyword>